<dbReference type="GO" id="GO:0050684">
    <property type="term" value="P:regulation of mRNA processing"/>
    <property type="evidence" value="ECO:0007669"/>
    <property type="project" value="TreeGrafter"/>
</dbReference>
<name>A0A4Z2HQ15_9TELE</name>
<protein>
    <recommendedName>
        <fullName evidence="1">non-specific serine/threonine protein kinase</fullName>
        <ecNumber evidence="1">2.7.11.1</ecNumber>
    </recommendedName>
</protein>
<dbReference type="GO" id="GO:0004674">
    <property type="term" value="F:protein serine/threonine kinase activity"/>
    <property type="evidence" value="ECO:0007669"/>
    <property type="project" value="UniProtKB-KW"/>
</dbReference>
<dbReference type="PANTHER" id="PTHR47634:SF20">
    <property type="entry name" value="SRSF PROTEIN KINASE 3"/>
    <property type="match status" value="1"/>
</dbReference>
<dbReference type="SMART" id="SM00220">
    <property type="entry name" value="S_TKc"/>
    <property type="match status" value="1"/>
</dbReference>
<proteinExistence type="predicted"/>
<dbReference type="GO" id="GO:0000245">
    <property type="term" value="P:spliceosomal complex assembly"/>
    <property type="evidence" value="ECO:0007669"/>
    <property type="project" value="TreeGrafter"/>
</dbReference>
<dbReference type="AlphaFoldDB" id="A0A4Z2HQ15"/>
<evidence type="ECO:0000256" key="6">
    <source>
        <dbReference type="ARBA" id="ARBA00022840"/>
    </source>
</evidence>
<keyword evidence="5 11" id="KW-0418">Kinase</keyword>
<comment type="catalytic activity">
    <reaction evidence="7">
        <text>L-threonyl-[protein] + ATP = O-phospho-L-threonyl-[protein] + ADP + H(+)</text>
        <dbReference type="Rhea" id="RHEA:46608"/>
        <dbReference type="Rhea" id="RHEA-COMP:11060"/>
        <dbReference type="Rhea" id="RHEA-COMP:11605"/>
        <dbReference type="ChEBI" id="CHEBI:15378"/>
        <dbReference type="ChEBI" id="CHEBI:30013"/>
        <dbReference type="ChEBI" id="CHEBI:30616"/>
        <dbReference type="ChEBI" id="CHEBI:61977"/>
        <dbReference type="ChEBI" id="CHEBI:456216"/>
        <dbReference type="EC" id="2.7.11.1"/>
    </reaction>
</comment>
<accession>A0A4Z2HQ15</accession>
<dbReference type="EC" id="2.7.11.1" evidence="1"/>
<evidence type="ECO:0000256" key="8">
    <source>
        <dbReference type="ARBA" id="ARBA00048679"/>
    </source>
</evidence>
<dbReference type="GO" id="GO:0035556">
    <property type="term" value="P:intracellular signal transduction"/>
    <property type="evidence" value="ECO:0007669"/>
    <property type="project" value="TreeGrafter"/>
</dbReference>
<organism evidence="11 12">
    <name type="scientific">Liparis tanakae</name>
    <name type="common">Tanaka's snailfish</name>
    <dbReference type="NCBI Taxonomy" id="230148"/>
    <lineage>
        <taxon>Eukaryota</taxon>
        <taxon>Metazoa</taxon>
        <taxon>Chordata</taxon>
        <taxon>Craniata</taxon>
        <taxon>Vertebrata</taxon>
        <taxon>Euteleostomi</taxon>
        <taxon>Actinopterygii</taxon>
        <taxon>Neopterygii</taxon>
        <taxon>Teleostei</taxon>
        <taxon>Neoteleostei</taxon>
        <taxon>Acanthomorphata</taxon>
        <taxon>Eupercaria</taxon>
        <taxon>Perciformes</taxon>
        <taxon>Cottioidei</taxon>
        <taxon>Cottales</taxon>
        <taxon>Liparidae</taxon>
        <taxon>Liparis</taxon>
    </lineage>
</organism>
<dbReference type="Proteomes" id="UP000314294">
    <property type="component" value="Unassembled WGS sequence"/>
</dbReference>
<keyword evidence="12" id="KW-1185">Reference proteome</keyword>
<evidence type="ECO:0000256" key="4">
    <source>
        <dbReference type="ARBA" id="ARBA00022741"/>
    </source>
</evidence>
<dbReference type="OrthoDB" id="2649at2759"/>
<dbReference type="InterPro" id="IPR051334">
    <property type="entry name" value="SRPK"/>
</dbReference>
<keyword evidence="3" id="KW-0808">Transferase</keyword>
<dbReference type="SUPFAM" id="SSF56112">
    <property type="entry name" value="Protein kinase-like (PK-like)"/>
    <property type="match status" value="1"/>
</dbReference>
<gene>
    <name evidence="11" type="primary">dsk1</name>
    <name evidence="11" type="ORF">EYF80_022452</name>
</gene>
<dbReference type="InterPro" id="IPR000719">
    <property type="entry name" value="Prot_kinase_dom"/>
</dbReference>
<feature type="region of interest" description="Disordered" evidence="9">
    <location>
        <begin position="174"/>
        <end position="219"/>
    </location>
</feature>
<comment type="catalytic activity">
    <reaction evidence="8">
        <text>L-seryl-[protein] + ATP = O-phospho-L-seryl-[protein] + ADP + H(+)</text>
        <dbReference type="Rhea" id="RHEA:17989"/>
        <dbReference type="Rhea" id="RHEA-COMP:9863"/>
        <dbReference type="Rhea" id="RHEA-COMP:11604"/>
        <dbReference type="ChEBI" id="CHEBI:15378"/>
        <dbReference type="ChEBI" id="CHEBI:29999"/>
        <dbReference type="ChEBI" id="CHEBI:30616"/>
        <dbReference type="ChEBI" id="CHEBI:83421"/>
        <dbReference type="ChEBI" id="CHEBI:456216"/>
        <dbReference type="EC" id="2.7.11.1"/>
    </reaction>
</comment>
<dbReference type="FunFam" id="1.10.510.10:FF:001037">
    <property type="entry name" value="SRSF protein kinase 2"/>
    <property type="match status" value="1"/>
</dbReference>
<reference evidence="11 12" key="1">
    <citation type="submission" date="2019-03" db="EMBL/GenBank/DDBJ databases">
        <title>First draft genome of Liparis tanakae, snailfish: a comprehensive survey of snailfish specific genes.</title>
        <authorList>
            <person name="Kim W."/>
            <person name="Song I."/>
            <person name="Jeong J.-H."/>
            <person name="Kim D."/>
            <person name="Kim S."/>
            <person name="Ryu S."/>
            <person name="Song J.Y."/>
            <person name="Lee S.K."/>
        </authorList>
    </citation>
    <scope>NUCLEOTIDE SEQUENCE [LARGE SCALE GENOMIC DNA]</scope>
    <source>
        <tissue evidence="11">Muscle</tissue>
    </source>
</reference>
<comment type="caution">
    <text evidence="11">The sequence shown here is derived from an EMBL/GenBank/DDBJ whole genome shotgun (WGS) entry which is preliminary data.</text>
</comment>
<dbReference type="Pfam" id="PF00069">
    <property type="entry name" value="Pkinase"/>
    <property type="match status" value="2"/>
</dbReference>
<dbReference type="GO" id="GO:0005737">
    <property type="term" value="C:cytoplasm"/>
    <property type="evidence" value="ECO:0007669"/>
    <property type="project" value="TreeGrafter"/>
</dbReference>
<evidence type="ECO:0000259" key="10">
    <source>
        <dbReference type="PROSITE" id="PS50011"/>
    </source>
</evidence>
<dbReference type="InterPro" id="IPR008271">
    <property type="entry name" value="Ser/Thr_kinase_AS"/>
</dbReference>
<feature type="compositionally biased region" description="Polar residues" evidence="9">
    <location>
        <begin position="199"/>
        <end position="210"/>
    </location>
</feature>
<dbReference type="FunFam" id="1.10.510.10:FF:000275">
    <property type="entry name" value="SRSF protein kinase 2 isoform X3"/>
    <property type="match status" value="1"/>
</dbReference>
<feature type="domain" description="Protein kinase" evidence="10">
    <location>
        <begin position="1"/>
        <end position="461"/>
    </location>
</feature>
<dbReference type="InterPro" id="IPR011009">
    <property type="entry name" value="Kinase-like_dom_sf"/>
</dbReference>
<keyword evidence="4" id="KW-0547">Nucleotide-binding</keyword>
<keyword evidence="2" id="KW-0723">Serine/threonine-protein kinase</keyword>
<evidence type="ECO:0000256" key="3">
    <source>
        <dbReference type="ARBA" id="ARBA00022679"/>
    </source>
</evidence>
<evidence type="ECO:0000256" key="7">
    <source>
        <dbReference type="ARBA" id="ARBA00047899"/>
    </source>
</evidence>
<dbReference type="GO" id="GO:0005524">
    <property type="term" value="F:ATP binding"/>
    <property type="evidence" value="ECO:0007669"/>
    <property type="project" value="UniProtKB-KW"/>
</dbReference>
<evidence type="ECO:0000256" key="1">
    <source>
        <dbReference type="ARBA" id="ARBA00012513"/>
    </source>
</evidence>
<evidence type="ECO:0000256" key="9">
    <source>
        <dbReference type="SAM" id="MobiDB-lite"/>
    </source>
</evidence>
<feature type="compositionally biased region" description="Low complexity" evidence="9">
    <location>
        <begin position="256"/>
        <end position="267"/>
    </location>
</feature>
<dbReference type="GO" id="GO:0005634">
    <property type="term" value="C:nucleus"/>
    <property type="evidence" value="ECO:0007669"/>
    <property type="project" value="TreeGrafter"/>
</dbReference>
<evidence type="ECO:0000313" key="12">
    <source>
        <dbReference type="Proteomes" id="UP000314294"/>
    </source>
</evidence>
<dbReference type="PANTHER" id="PTHR47634">
    <property type="entry name" value="PROTEIN KINASE DOMAIN-CONTAINING PROTEIN-RELATED"/>
    <property type="match status" value="1"/>
</dbReference>
<dbReference type="EMBL" id="SRLO01000205">
    <property type="protein sequence ID" value="TNN67345.1"/>
    <property type="molecule type" value="Genomic_DNA"/>
</dbReference>
<dbReference type="PROSITE" id="PS00108">
    <property type="entry name" value="PROTEIN_KINASE_ST"/>
    <property type="match status" value="1"/>
</dbReference>
<dbReference type="Gene3D" id="1.10.510.10">
    <property type="entry name" value="Transferase(Phosphotransferase) domain 1"/>
    <property type="match status" value="2"/>
</dbReference>
<dbReference type="Gene3D" id="3.30.200.20">
    <property type="entry name" value="Phosphorylase Kinase, domain 1"/>
    <property type="match status" value="1"/>
</dbReference>
<dbReference type="PROSITE" id="PS50011">
    <property type="entry name" value="PROTEIN_KINASE_DOM"/>
    <property type="match status" value="1"/>
</dbReference>
<evidence type="ECO:0000256" key="2">
    <source>
        <dbReference type="ARBA" id="ARBA00022527"/>
    </source>
</evidence>
<feature type="region of interest" description="Disordered" evidence="9">
    <location>
        <begin position="245"/>
        <end position="281"/>
    </location>
</feature>
<evidence type="ECO:0000313" key="11">
    <source>
        <dbReference type="EMBL" id="TNN67345.1"/>
    </source>
</evidence>
<keyword evidence="6" id="KW-0067">ATP-binding</keyword>
<evidence type="ECO:0000256" key="5">
    <source>
        <dbReference type="ARBA" id="ARBA00022777"/>
    </source>
</evidence>
<sequence>MLKGRFVALKVVKSAPTFTETALDEIQLLKCVRDSDPRDPKRERIVHLIEDFRTTGANGEHVCMVLEVLGHQLLRWIIKSNYSGLPLPCVKSILRQVLQGLDYLHSKCKIIHTDIKPENILLRVDELYVQNLAADTKLWKLPAFPRLSNLLGKLTGVFHTFGEWSSKISKTPIKRLTRKDRGRRGQEHNQKAKLHVSFSEDTAPTRSSAGHSKLTGRDLTSRRQTLLMEDGPDWTPDWTPHGLGDAVCSRPDLDADAPASDSRSALLHHTPPPSPSSPRGIGDSDVLLDLLKPQNADKILIKIADLGNACWVHKHFTDDIQTCQYRSVEVLIGAAYDTPADIWSAACMAFELATGDYLFDPQAGASFSREEDHIAHIIELLGSLPPRFALSGRNSKQFFNHKGRLRHISKLKPWSLFEILLEKYEWPREEAAGFGSFLLTMLELQPEERATAAQCLQHPWMTC</sequence>